<organism evidence="1 2">
    <name type="scientific">Diabrotica balteata</name>
    <name type="common">Banded cucumber beetle</name>
    <dbReference type="NCBI Taxonomy" id="107213"/>
    <lineage>
        <taxon>Eukaryota</taxon>
        <taxon>Metazoa</taxon>
        <taxon>Ecdysozoa</taxon>
        <taxon>Arthropoda</taxon>
        <taxon>Hexapoda</taxon>
        <taxon>Insecta</taxon>
        <taxon>Pterygota</taxon>
        <taxon>Neoptera</taxon>
        <taxon>Endopterygota</taxon>
        <taxon>Coleoptera</taxon>
        <taxon>Polyphaga</taxon>
        <taxon>Cucujiformia</taxon>
        <taxon>Chrysomeloidea</taxon>
        <taxon>Chrysomelidae</taxon>
        <taxon>Galerucinae</taxon>
        <taxon>Diabroticina</taxon>
        <taxon>Diabroticites</taxon>
        <taxon>Diabrotica</taxon>
    </lineage>
</organism>
<proteinExistence type="predicted"/>
<name>A0A9N9SWI1_DIABA</name>
<feature type="non-terminal residue" evidence="1">
    <location>
        <position position="1"/>
    </location>
</feature>
<evidence type="ECO:0000313" key="1">
    <source>
        <dbReference type="EMBL" id="CAG9830803.1"/>
    </source>
</evidence>
<dbReference type="EMBL" id="OU898278">
    <property type="protein sequence ID" value="CAG9830803.1"/>
    <property type="molecule type" value="Genomic_DNA"/>
</dbReference>
<dbReference type="AlphaFoldDB" id="A0A9N9SWI1"/>
<feature type="non-terminal residue" evidence="1">
    <location>
        <position position="58"/>
    </location>
</feature>
<reference evidence="1" key="1">
    <citation type="submission" date="2022-01" db="EMBL/GenBank/DDBJ databases">
        <authorList>
            <person name="King R."/>
        </authorList>
    </citation>
    <scope>NUCLEOTIDE SEQUENCE</scope>
</reference>
<dbReference type="Proteomes" id="UP001153709">
    <property type="component" value="Chromosome 3"/>
</dbReference>
<protein>
    <submittedName>
        <fullName evidence="1">Uncharacterized protein</fullName>
    </submittedName>
</protein>
<keyword evidence="2" id="KW-1185">Reference proteome</keyword>
<sequence length="58" mass="6756">MTCLHGWLLYCLNINQTDVELLLSTNEYLLLQLETNLDLLFLLGFFLDVLSVVQRNII</sequence>
<gene>
    <name evidence="1" type="ORF">DIABBA_LOCUS4464</name>
</gene>
<accession>A0A9N9SWI1</accession>
<evidence type="ECO:0000313" key="2">
    <source>
        <dbReference type="Proteomes" id="UP001153709"/>
    </source>
</evidence>